<dbReference type="Proteomes" id="UP000239549">
    <property type="component" value="Unassembled WGS sequence"/>
</dbReference>
<reference evidence="3" key="1">
    <citation type="submission" date="2018-02" db="EMBL/GenBank/DDBJ databases">
        <title>Genome sequence of Desulfocucumis palustris strain NAW-5.</title>
        <authorList>
            <person name="Watanabe M."/>
            <person name="Kojima H."/>
            <person name="Fukui M."/>
        </authorList>
    </citation>
    <scope>NUCLEOTIDE SEQUENCE [LARGE SCALE GENOMIC DNA]</scope>
    <source>
        <strain evidence="3">NAW-5</strain>
    </source>
</reference>
<dbReference type="Pfam" id="PF14344">
    <property type="entry name" value="DUF4397"/>
    <property type="match status" value="1"/>
</dbReference>
<comment type="caution">
    <text evidence="2">The sequence shown here is derived from an EMBL/GenBank/DDBJ whole genome shotgun (WGS) entry which is preliminary data.</text>
</comment>
<feature type="domain" description="DUF4397" evidence="1">
    <location>
        <begin position="38"/>
        <end position="154"/>
    </location>
</feature>
<protein>
    <recommendedName>
        <fullName evidence="1">DUF4397 domain-containing protein</fullName>
    </recommendedName>
</protein>
<evidence type="ECO:0000313" key="3">
    <source>
        <dbReference type="Proteomes" id="UP000239549"/>
    </source>
</evidence>
<dbReference type="AlphaFoldDB" id="A0A2L2XGE6"/>
<proteinExistence type="predicted"/>
<dbReference type="EMBL" id="BFAV01000157">
    <property type="protein sequence ID" value="GBF35212.1"/>
    <property type="molecule type" value="Genomic_DNA"/>
</dbReference>
<dbReference type="RefSeq" id="WP_104373410.1">
    <property type="nucleotide sequence ID" value="NZ_BFAV01000157.1"/>
</dbReference>
<accession>A0A2L2XGE6</accession>
<organism evidence="2 3">
    <name type="scientific">Desulfocucumis palustris</name>
    <dbReference type="NCBI Taxonomy" id="1898651"/>
    <lineage>
        <taxon>Bacteria</taxon>
        <taxon>Bacillati</taxon>
        <taxon>Bacillota</taxon>
        <taxon>Clostridia</taxon>
        <taxon>Eubacteriales</taxon>
        <taxon>Desulfocucumaceae</taxon>
        <taxon>Desulfocucumis</taxon>
    </lineage>
</organism>
<evidence type="ECO:0000259" key="1">
    <source>
        <dbReference type="Pfam" id="PF14344"/>
    </source>
</evidence>
<dbReference type="InterPro" id="IPR025510">
    <property type="entry name" value="DUF4397"/>
</dbReference>
<dbReference type="OrthoDB" id="1653343at2"/>
<evidence type="ECO:0000313" key="2">
    <source>
        <dbReference type="EMBL" id="GBF35212.1"/>
    </source>
</evidence>
<keyword evidence="3" id="KW-1185">Reference proteome</keyword>
<sequence>MNKSRLLIPGLLIIAIVLMLTVFTGIAMAQQRGYSNSSMVRVIHASPGSPPVDVYVDGKIALRNQTYRHASNYLNLSSGSHHIKVITAGKGPNGNILISRTVNVRPNERYSLMAVGNKKSIHLLPVASSQQVARGKCKIRFVHASSDSPPVDVAIRGGRVLFRNVSYGKSSGYVEIKPTTANLEIREAGTGKVLVNLPNMRQKTDNLYSLNLIGFSKGQPGLEATLTVDSNMQPFSMPRTGMGGTSMK</sequence>
<gene>
    <name evidence="2" type="ORF">DCCM_4335</name>
</gene>
<name>A0A2L2XGE6_9FIRM</name>